<dbReference type="AlphaFoldDB" id="A0A0L6CNQ3"/>
<dbReference type="GO" id="GO:0003677">
    <property type="term" value="F:DNA binding"/>
    <property type="evidence" value="ECO:0007669"/>
    <property type="project" value="UniProtKB-KW"/>
</dbReference>
<dbReference type="PATRIC" id="fig|1631356.3.peg.1933"/>
<dbReference type="CDD" id="cd00093">
    <property type="entry name" value="HTH_XRE"/>
    <property type="match status" value="1"/>
</dbReference>
<keyword evidence="1" id="KW-0238">DNA-binding</keyword>
<dbReference type="SMART" id="SM00530">
    <property type="entry name" value="HTH_XRE"/>
    <property type="match status" value="1"/>
</dbReference>
<organism evidence="3 4">
    <name type="scientific">Luteipulveratus halotolerans</name>
    <dbReference type="NCBI Taxonomy" id="1631356"/>
    <lineage>
        <taxon>Bacteria</taxon>
        <taxon>Bacillati</taxon>
        <taxon>Actinomycetota</taxon>
        <taxon>Actinomycetes</taxon>
        <taxon>Micrococcales</taxon>
        <taxon>Dermacoccaceae</taxon>
        <taxon>Luteipulveratus</taxon>
    </lineage>
</organism>
<dbReference type="Pfam" id="PF13560">
    <property type="entry name" value="HTH_31"/>
    <property type="match status" value="1"/>
</dbReference>
<dbReference type="InterPro" id="IPR010982">
    <property type="entry name" value="Lambda_DNA-bd_dom_sf"/>
</dbReference>
<dbReference type="Proteomes" id="UP000037397">
    <property type="component" value="Unassembled WGS sequence"/>
</dbReference>
<dbReference type="InterPro" id="IPR050807">
    <property type="entry name" value="TransReg_Diox_bact_type"/>
</dbReference>
<dbReference type="STRING" id="1631356.VV01_09915"/>
<dbReference type="PROSITE" id="PS50943">
    <property type="entry name" value="HTH_CROC1"/>
    <property type="match status" value="1"/>
</dbReference>
<feature type="domain" description="HTH cro/C1-type" evidence="2">
    <location>
        <begin position="26"/>
        <end position="80"/>
    </location>
</feature>
<keyword evidence="4" id="KW-1185">Reference proteome</keyword>
<dbReference type="GO" id="GO:0005829">
    <property type="term" value="C:cytosol"/>
    <property type="evidence" value="ECO:0007669"/>
    <property type="project" value="TreeGrafter"/>
</dbReference>
<dbReference type="GO" id="GO:0003700">
    <property type="term" value="F:DNA-binding transcription factor activity"/>
    <property type="evidence" value="ECO:0007669"/>
    <property type="project" value="TreeGrafter"/>
</dbReference>
<gene>
    <name evidence="3" type="ORF">VV01_09915</name>
</gene>
<dbReference type="SUPFAM" id="SSF47413">
    <property type="entry name" value="lambda repressor-like DNA-binding domains"/>
    <property type="match status" value="1"/>
</dbReference>
<evidence type="ECO:0000313" key="4">
    <source>
        <dbReference type="Proteomes" id="UP000037397"/>
    </source>
</evidence>
<sequence>MRPAQEGAQRRTPPAPLLREVYGGLLRKARHDQGRTLADVADEAGVSMPYLSEVERGLKEPSSEVLEALCGALGAGVADLVGAAHRELTSAVEPVTPLRSTAVTPAGTGHEAVLLAA</sequence>
<dbReference type="InterPro" id="IPR001387">
    <property type="entry name" value="Cro/C1-type_HTH"/>
</dbReference>
<evidence type="ECO:0000313" key="3">
    <source>
        <dbReference type="EMBL" id="KNX39357.1"/>
    </source>
</evidence>
<evidence type="ECO:0000259" key="2">
    <source>
        <dbReference type="PROSITE" id="PS50943"/>
    </source>
</evidence>
<evidence type="ECO:0000256" key="1">
    <source>
        <dbReference type="ARBA" id="ARBA00023125"/>
    </source>
</evidence>
<dbReference type="PANTHER" id="PTHR46797:SF1">
    <property type="entry name" value="METHYLPHOSPHONATE SYNTHASE"/>
    <property type="match status" value="1"/>
</dbReference>
<dbReference type="EMBL" id="LAIR01000002">
    <property type="protein sequence ID" value="KNX39357.1"/>
    <property type="molecule type" value="Genomic_DNA"/>
</dbReference>
<name>A0A0L6CNQ3_9MICO</name>
<reference evidence="4" key="1">
    <citation type="submission" date="2015-03" db="EMBL/GenBank/DDBJ databases">
        <title>Luteipulveratus halotolerans sp. nov., a novel actinobacterium (Dermacoccaceae) from Sarawak, Malaysia.</title>
        <authorList>
            <person name="Juboi H."/>
            <person name="Basik A."/>
            <person name="Shamsul S.S."/>
            <person name="Arnold P."/>
            <person name="Schmitt E.K."/>
            <person name="Sanglier J.-J."/>
            <person name="Yeo T."/>
        </authorList>
    </citation>
    <scope>NUCLEOTIDE SEQUENCE [LARGE SCALE GENOMIC DNA]</scope>
    <source>
        <strain evidence="4">C296001</strain>
    </source>
</reference>
<dbReference type="PANTHER" id="PTHR46797">
    <property type="entry name" value="HTH-TYPE TRANSCRIPTIONAL REGULATOR"/>
    <property type="match status" value="1"/>
</dbReference>
<proteinExistence type="predicted"/>
<accession>A0A0L6CNQ3</accession>
<dbReference type="Gene3D" id="1.10.260.40">
    <property type="entry name" value="lambda repressor-like DNA-binding domains"/>
    <property type="match status" value="1"/>
</dbReference>
<comment type="caution">
    <text evidence="3">The sequence shown here is derived from an EMBL/GenBank/DDBJ whole genome shotgun (WGS) entry which is preliminary data.</text>
</comment>
<protein>
    <recommendedName>
        <fullName evidence="2">HTH cro/C1-type domain-containing protein</fullName>
    </recommendedName>
</protein>